<protein>
    <submittedName>
        <fullName evidence="2">Uncharacterized protein</fullName>
    </submittedName>
</protein>
<keyword evidence="3" id="KW-1185">Reference proteome</keyword>
<dbReference type="EMBL" id="QPMT01000003">
    <property type="protein sequence ID" value="KAF4865111.1"/>
    <property type="molecule type" value="Genomic_DNA"/>
</dbReference>
<dbReference type="OrthoDB" id="3439620at2759"/>
<proteinExistence type="predicted"/>
<dbReference type="Proteomes" id="UP000711996">
    <property type="component" value="Unassembled WGS sequence"/>
</dbReference>
<feature type="compositionally biased region" description="Polar residues" evidence="1">
    <location>
        <begin position="1"/>
        <end position="16"/>
    </location>
</feature>
<evidence type="ECO:0000256" key="1">
    <source>
        <dbReference type="SAM" id="MobiDB-lite"/>
    </source>
</evidence>
<reference evidence="2" key="1">
    <citation type="submission" date="2019-06" db="EMBL/GenBank/DDBJ databases">
        <authorList>
            <person name="Gan P."/>
            <person name="Shirasu K."/>
        </authorList>
    </citation>
    <scope>NUCLEOTIDE SEQUENCE [LARGE SCALE GENOMIC DNA]</scope>
    <source>
        <strain evidence="2">CAD2</strain>
    </source>
</reference>
<evidence type="ECO:0000313" key="2">
    <source>
        <dbReference type="EMBL" id="KAF4865111.1"/>
    </source>
</evidence>
<sequence>MPFQSNVSVATTGGSSRRNKTPAVMLEEYLSSAPTVTESISRGKTTKDRMKKVHRGLEKWQKDWNTMGHAQNE</sequence>
<dbReference type="AlphaFoldDB" id="A0A9P5F311"/>
<name>A0A9P5F311_COLSI</name>
<comment type="caution">
    <text evidence="2">The sequence shown here is derived from an EMBL/GenBank/DDBJ whole genome shotgun (WGS) entry which is preliminary data.</text>
</comment>
<evidence type="ECO:0000313" key="3">
    <source>
        <dbReference type="Proteomes" id="UP000711996"/>
    </source>
</evidence>
<feature type="region of interest" description="Disordered" evidence="1">
    <location>
        <begin position="1"/>
        <end position="21"/>
    </location>
</feature>
<organism evidence="2 3">
    <name type="scientific">Colletotrichum siamense</name>
    <name type="common">Anthracnose fungus</name>
    <dbReference type="NCBI Taxonomy" id="690259"/>
    <lineage>
        <taxon>Eukaryota</taxon>
        <taxon>Fungi</taxon>
        <taxon>Dikarya</taxon>
        <taxon>Ascomycota</taxon>
        <taxon>Pezizomycotina</taxon>
        <taxon>Sordariomycetes</taxon>
        <taxon>Hypocreomycetidae</taxon>
        <taxon>Glomerellales</taxon>
        <taxon>Glomerellaceae</taxon>
        <taxon>Colletotrichum</taxon>
        <taxon>Colletotrichum gloeosporioides species complex</taxon>
    </lineage>
</organism>
<gene>
    <name evidence="2" type="ORF">CGCSCA2_v001660</name>
</gene>
<accession>A0A9P5F311</accession>